<protein>
    <submittedName>
        <fullName evidence="1">Uncharacterized protein</fullName>
    </submittedName>
</protein>
<evidence type="ECO:0000313" key="1">
    <source>
        <dbReference type="EMBL" id="QHT06373.1"/>
    </source>
</evidence>
<organism evidence="1">
    <name type="scientific">viral metagenome</name>
    <dbReference type="NCBI Taxonomy" id="1070528"/>
    <lineage>
        <taxon>unclassified sequences</taxon>
        <taxon>metagenomes</taxon>
        <taxon>organismal metagenomes</taxon>
    </lineage>
</organism>
<reference evidence="1" key="1">
    <citation type="journal article" date="2020" name="Nature">
        <title>Giant virus diversity and host interactions through global metagenomics.</title>
        <authorList>
            <person name="Schulz F."/>
            <person name="Roux S."/>
            <person name="Paez-Espino D."/>
            <person name="Jungbluth S."/>
            <person name="Walsh D.A."/>
            <person name="Denef V.J."/>
            <person name="McMahon K.D."/>
            <person name="Konstantinidis K.T."/>
            <person name="Eloe-Fadrosh E.A."/>
            <person name="Kyrpides N.C."/>
            <person name="Woyke T."/>
        </authorList>
    </citation>
    <scope>NUCLEOTIDE SEQUENCE</scope>
    <source>
        <strain evidence="1">GVMAG-M-3300021425-30</strain>
    </source>
</reference>
<name>A0A6C0CQ06_9ZZZZ</name>
<accession>A0A6C0CQ06</accession>
<sequence length="56" mass="6732">MGICNSSLYYCCYESKCIECGVPYDYYYNNDHRKRPSCRKSNNGYHQFRKGPLYIE</sequence>
<dbReference type="EMBL" id="MN739468">
    <property type="protein sequence ID" value="QHT06373.1"/>
    <property type="molecule type" value="Genomic_DNA"/>
</dbReference>
<proteinExistence type="predicted"/>
<dbReference type="AlphaFoldDB" id="A0A6C0CQ06"/>